<evidence type="ECO:0000313" key="3">
    <source>
        <dbReference type="EMBL" id="OGC34369.1"/>
    </source>
</evidence>
<dbReference type="InterPro" id="IPR041682">
    <property type="entry name" value="AAA_14"/>
</dbReference>
<proteinExistence type="predicted"/>
<evidence type="ECO:0000259" key="2">
    <source>
        <dbReference type="Pfam" id="PF13635"/>
    </source>
</evidence>
<name>A0A1F4TP54_UNCSA</name>
<dbReference type="SUPFAM" id="SSF52540">
    <property type="entry name" value="P-loop containing nucleoside triphosphate hydrolases"/>
    <property type="match status" value="1"/>
</dbReference>
<evidence type="ECO:0008006" key="5">
    <source>
        <dbReference type="Google" id="ProtNLM"/>
    </source>
</evidence>
<evidence type="ECO:0000259" key="1">
    <source>
        <dbReference type="Pfam" id="PF13173"/>
    </source>
</evidence>
<protein>
    <recommendedName>
        <fullName evidence="5">AAA+ ATPase domain-containing protein</fullName>
    </recommendedName>
</protein>
<dbReference type="Proteomes" id="UP000177309">
    <property type="component" value="Unassembled WGS sequence"/>
</dbReference>
<dbReference type="Pfam" id="PF13635">
    <property type="entry name" value="DUF4143"/>
    <property type="match status" value="1"/>
</dbReference>
<organism evidence="3 4">
    <name type="scientific">candidate division WOR-1 bacterium RIFOXYC2_FULL_41_25</name>
    <dbReference type="NCBI Taxonomy" id="1802586"/>
    <lineage>
        <taxon>Bacteria</taxon>
        <taxon>Bacillati</taxon>
        <taxon>Saganbacteria</taxon>
    </lineage>
</organism>
<dbReference type="PANTHER" id="PTHR33295">
    <property type="entry name" value="ATPASE"/>
    <property type="match status" value="1"/>
</dbReference>
<feature type="domain" description="DUF4143" evidence="2">
    <location>
        <begin position="234"/>
        <end position="385"/>
    </location>
</feature>
<accession>A0A1F4TP54</accession>
<dbReference type="Pfam" id="PF13173">
    <property type="entry name" value="AAA_14"/>
    <property type="match status" value="1"/>
</dbReference>
<sequence>MLSKEEIIETLAPLNSWGKKQDSGIKRGLYLDALKKYTSGKGMITAIIGVRRAGKTFLAKQALEAAAGQSLENTLYVLLEDPKFGPYLGTDLLDNIYGAYREIVSKKEEAYLVLDEIQNVPNWEKWVRLLTEKKENVKIIITGSSSKLLYSKLATALTGRIFTCEVFPLSFKEFLLFCGHEINKKHQLLGKKPLWEKLFREYLTYGGFPQVVLEKDESLKLQYLKEVFEGIIYRDVVARHKGKDVSIIKLVAELALNSFSSLSSANRTRNAAAVLVQRKISPNLILQILSYLEEAFLIFQVPIFSYKVKERKLYPKKYYCIDTGIINAATVNFSSNIGRVYENIAAIYLLKKYGKENIFYWKNDKQEDVDFAVKKGQEIAMLVQVSYDMRAANVKEREIKALLSAAKELNCATLVIATKDIDKTITKGKYSIVFIPLWKLLLQELI</sequence>
<dbReference type="AlphaFoldDB" id="A0A1F4TP54"/>
<gene>
    <name evidence="3" type="ORF">A2462_07935</name>
</gene>
<dbReference type="PANTHER" id="PTHR33295:SF19">
    <property type="entry name" value="ARCHAEAL ATPASE"/>
    <property type="match status" value="1"/>
</dbReference>
<dbReference type="InterPro" id="IPR027417">
    <property type="entry name" value="P-loop_NTPase"/>
</dbReference>
<dbReference type="InterPro" id="IPR025420">
    <property type="entry name" value="DUF4143"/>
</dbReference>
<comment type="caution">
    <text evidence="3">The sequence shown here is derived from an EMBL/GenBank/DDBJ whole genome shotgun (WGS) entry which is preliminary data.</text>
</comment>
<feature type="domain" description="AAA" evidence="1">
    <location>
        <begin position="44"/>
        <end position="175"/>
    </location>
</feature>
<dbReference type="Gene3D" id="3.40.50.300">
    <property type="entry name" value="P-loop containing nucleotide triphosphate hydrolases"/>
    <property type="match status" value="1"/>
</dbReference>
<evidence type="ECO:0000313" key="4">
    <source>
        <dbReference type="Proteomes" id="UP000177309"/>
    </source>
</evidence>
<dbReference type="EMBL" id="MEUI01000019">
    <property type="protein sequence ID" value="OGC34369.1"/>
    <property type="molecule type" value="Genomic_DNA"/>
</dbReference>
<reference evidence="3 4" key="1">
    <citation type="journal article" date="2016" name="Nat. Commun.">
        <title>Thousands of microbial genomes shed light on interconnected biogeochemical processes in an aquifer system.</title>
        <authorList>
            <person name="Anantharaman K."/>
            <person name="Brown C.T."/>
            <person name="Hug L.A."/>
            <person name="Sharon I."/>
            <person name="Castelle C.J."/>
            <person name="Probst A.J."/>
            <person name="Thomas B.C."/>
            <person name="Singh A."/>
            <person name="Wilkins M.J."/>
            <person name="Karaoz U."/>
            <person name="Brodie E.L."/>
            <person name="Williams K.H."/>
            <person name="Hubbard S.S."/>
            <person name="Banfield J.F."/>
        </authorList>
    </citation>
    <scope>NUCLEOTIDE SEQUENCE [LARGE SCALE GENOMIC DNA]</scope>
</reference>